<proteinExistence type="predicted"/>
<dbReference type="Gene3D" id="2.10.109.10">
    <property type="entry name" value="Umud Fragment, subunit A"/>
    <property type="match status" value="1"/>
</dbReference>
<feature type="domain" description="Peptidase S24/S26A/S26B/S26C" evidence="1">
    <location>
        <begin position="68"/>
        <end position="154"/>
    </location>
</feature>
<protein>
    <recommendedName>
        <fullName evidence="1">Peptidase S24/S26A/S26B/S26C domain-containing protein</fullName>
    </recommendedName>
</protein>
<gene>
    <name evidence="2" type="ORF">S03H2_55617</name>
</gene>
<name>X1KI52_9ZZZZ</name>
<dbReference type="InterPro" id="IPR050077">
    <property type="entry name" value="LexA_repressor"/>
</dbReference>
<dbReference type="InterPro" id="IPR036286">
    <property type="entry name" value="LexA/Signal_pep-like_sf"/>
</dbReference>
<reference evidence="2" key="1">
    <citation type="journal article" date="2014" name="Front. Microbiol.">
        <title>High frequency of phylogenetically diverse reductive dehalogenase-homologous genes in deep subseafloor sedimentary metagenomes.</title>
        <authorList>
            <person name="Kawai M."/>
            <person name="Futagami T."/>
            <person name="Toyoda A."/>
            <person name="Takaki Y."/>
            <person name="Nishi S."/>
            <person name="Hori S."/>
            <person name="Arai W."/>
            <person name="Tsubouchi T."/>
            <person name="Morono Y."/>
            <person name="Uchiyama I."/>
            <person name="Ito T."/>
            <person name="Fujiyama A."/>
            <person name="Inagaki F."/>
            <person name="Takami H."/>
        </authorList>
    </citation>
    <scope>NUCLEOTIDE SEQUENCE</scope>
    <source>
        <strain evidence="2">Expedition CK06-06</strain>
    </source>
</reference>
<dbReference type="CDD" id="cd06529">
    <property type="entry name" value="S24_LexA-like"/>
    <property type="match status" value="1"/>
</dbReference>
<evidence type="ECO:0000313" key="2">
    <source>
        <dbReference type="EMBL" id="GAH81743.1"/>
    </source>
</evidence>
<feature type="non-terminal residue" evidence="2">
    <location>
        <position position="1"/>
    </location>
</feature>
<dbReference type="EMBL" id="BARU01035542">
    <property type="protein sequence ID" value="GAH81743.1"/>
    <property type="molecule type" value="Genomic_DNA"/>
</dbReference>
<dbReference type="PANTHER" id="PTHR33516:SF2">
    <property type="entry name" value="LEXA REPRESSOR-RELATED"/>
    <property type="match status" value="1"/>
</dbReference>
<dbReference type="SUPFAM" id="SSF51306">
    <property type="entry name" value="LexA/Signal peptidase"/>
    <property type="match status" value="1"/>
</dbReference>
<evidence type="ECO:0000259" key="1">
    <source>
        <dbReference type="Pfam" id="PF00717"/>
    </source>
</evidence>
<dbReference type="InterPro" id="IPR015927">
    <property type="entry name" value="Peptidase_S24_S26A/B/C"/>
</dbReference>
<dbReference type="Pfam" id="PF00717">
    <property type="entry name" value="Peptidase_S24"/>
    <property type="match status" value="1"/>
</dbReference>
<dbReference type="AlphaFoldDB" id="X1KI52"/>
<sequence>YIDYNLDGKRIKKIIGRSKRIAELALSDIEAKIRPIPILSEIPADVPQDYTDLDYPPGIAEDYYEFKINDPNAFFLRAQDNCMSPEIKNGDLLLIYPNEKVENGDIAVIVNNKGQKEVRRVTFQADEIILTAENAKYPVIVWTAEDDVKIIGRVKEIIRRR</sequence>
<accession>X1KI52</accession>
<organism evidence="2">
    <name type="scientific">marine sediment metagenome</name>
    <dbReference type="NCBI Taxonomy" id="412755"/>
    <lineage>
        <taxon>unclassified sequences</taxon>
        <taxon>metagenomes</taxon>
        <taxon>ecological metagenomes</taxon>
    </lineage>
</organism>
<dbReference type="InterPro" id="IPR039418">
    <property type="entry name" value="LexA-like"/>
</dbReference>
<dbReference type="PANTHER" id="PTHR33516">
    <property type="entry name" value="LEXA REPRESSOR"/>
    <property type="match status" value="1"/>
</dbReference>
<comment type="caution">
    <text evidence="2">The sequence shown here is derived from an EMBL/GenBank/DDBJ whole genome shotgun (WGS) entry which is preliminary data.</text>
</comment>